<sequence length="72" mass="7528">MYGSSAGNYGGYGSMGGGTYGAGPSGSGGGSSHNSDRRITGNYEYRLPENKSACHNCGRLICFQEVCIHLCR</sequence>
<comment type="caution">
    <text evidence="1">The sequence shown here is derived from an EMBL/GenBank/DDBJ whole genome shotgun (WGS) entry which is preliminary data.</text>
</comment>
<reference evidence="2" key="1">
    <citation type="journal article" date="2019" name="Int. J. Syst. Evol. Microbiol.">
        <title>The Global Catalogue of Microorganisms (GCM) 10K type strain sequencing project: providing services to taxonomists for standard genome sequencing and annotation.</title>
        <authorList>
            <consortium name="The Broad Institute Genomics Platform"/>
            <consortium name="The Broad Institute Genome Sequencing Center for Infectious Disease"/>
            <person name="Wu L."/>
            <person name="Ma J."/>
        </authorList>
    </citation>
    <scope>NUCLEOTIDE SEQUENCE [LARGE SCALE GENOMIC DNA]</scope>
    <source>
        <strain evidence="2">KCTC 23984</strain>
    </source>
</reference>
<evidence type="ECO:0000313" key="2">
    <source>
        <dbReference type="Proteomes" id="UP001597641"/>
    </source>
</evidence>
<accession>A0ABW6BXW2</accession>
<protein>
    <submittedName>
        <fullName evidence="1">Uncharacterized protein</fullName>
    </submittedName>
</protein>
<keyword evidence="2" id="KW-1185">Reference proteome</keyword>
<dbReference type="Proteomes" id="UP001597641">
    <property type="component" value="Unassembled WGS sequence"/>
</dbReference>
<gene>
    <name evidence="1" type="ORF">ACFS7Z_15815</name>
</gene>
<name>A0ABW6BXW2_9BACT</name>
<dbReference type="RefSeq" id="WP_377486468.1">
    <property type="nucleotide sequence ID" value="NZ_JBHUOX010000012.1"/>
</dbReference>
<organism evidence="1 2">
    <name type="scientific">Pontibacter toksunensis</name>
    <dbReference type="NCBI Taxonomy" id="1332631"/>
    <lineage>
        <taxon>Bacteria</taxon>
        <taxon>Pseudomonadati</taxon>
        <taxon>Bacteroidota</taxon>
        <taxon>Cytophagia</taxon>
        <taxon>Cytophagales</taxon>
        <taxon>Hymenobacteraceae</taxon>
        <taxon>Pontibacter</taxon>
    </lineage>
</organism>
<dbReference type="EMBL" id="JBHUOX010000012">
    <property type="protein sequence ID" value="MFD3001841.1"/>
    <property type="molecule type" value="Genomic_DNA"/>
</dbReference>
<evidence type="ECO:0000313" key="1">
    <source>
        <dbReference type="EMBL" id="MFD3001841.1"/>
    </source>
</evidence>
<proteinExistence type="predicted"/>